<gene>
    <name evidence="3" type="ORF">AA23TX_03750</name>
</gene>
<protein>
    <recommendedName>
        <fullName evidence="2">CBS domain-containing protein</fullName>
    </recommendedName>
</protein>
<evidence type="ECO:0000256" key="1">
    <source>
        <dbReference type="PROSITE-ProRule" id="PRU00703"/>
    </source>
</evidence>
<keyword evidence="4" id="KW-1185">Reference proteome</keyword>
<dbReference type="Proteomes" id="UP000399805">
    <property type="component" value="Unassembled WGS sequence"/>
</dbReference>
<dbReference type="PROSITE" id="PS51371">
    <property type="entry name" value="CBS"/>
    <property type="match status" value="1"/>
</dbReference>
<keyword evidence="1" id="KW-0129">CBS domain</keyword>
<feature type="domain" description="CBS" evidence="2">
    <location>
        <begin position="279"/>
        <end position="336"/>
    </location>
</feature>
<proteinExistence type="predicted"/>
<reference evidence="3 4" key="1">
    <citation type="submission" date="2019-09" db="EMBL/GenBank/DDBJ databases">
        <authorList>
            <person name="Leyn A S."/>
        </authorList>
    </citation>
    <scope>NUCLEOTIDE SEQUENCE [LARGE SCALE GENOMIC DNA]</scope>
    <source>
        <strain evidence="3">AA231_1</strain>
    </source>
</reference>
<evidence type="ECO:0000259" key="2">
    <source>
        <dbReference type="PROSITE" id="PS51371"/>
    </source>
</evidence>
<organism evidence="3 4">
    <name type="scientific">Amycolatopsis camponoti</name>
    <dbReference type="NCBI Taxonomy" id="2606593"/>
    <lineage>
        <taxon>Bacteria</taxon>
        <taxon>Bacillati</taxon>
        <taxon>Actinomycetota</taxon>
        <taxon>Actinomycetes</taxon>
        <taxon>Pseudonocardiales</taxon>
        <taxon>Pseudonocardiaceae</taxon>
        <taxon>Amycolatopsis</taxon>
    </lineage>
</organism>
<dbReference type="EMBL" id="CABVGP010000001">
    <property type="protein sequence ID" value="VVJ18729.1"/>
    <property type="molecule type" value="Genomic_DNA"/>
</dbReference>
<evidence type="ECO:0000313" key="3">
    <source>
        <dbReference type="EMBL" id="VVJ18729.1"/>
    </source>
</evidence>
<evidence type="ECO:0000313" key="4">
    <source>
        <dbReference type="Proteomes" id="UP000399805"/>
    </source>
</evidence>
<accession>A0A6I8LUH8</accession>
<dbReference type="RefSeq" id="WP_155543690.1">
    <property type="nucleotide sequence ID" value="NZ_CABVGP010000001.1"/>
</dbReference>
<sequence>MKSAWQVRAGRQGERDQESLAEGLAIVGWGGVPALGRFDTREALKAGLRECYPQRSTYVIGNWAGQLWRFYREMNEGDLVVMPLKNVRRFAIGEVTGQYHYRPGSAPECRHARPVRWLRTDIEPGEFGPDLRGSLGSLLTVCRLSRHEAARRIGEIAAGRPDPGWQHASANLDPDATQADLWEAVETGAAPVKLTVRALLSLWGYRRRTATSLVTVQSELAEHGVTTKPAFTTARMDAVVELVPVADEPGAADSETDPPGLEALDDLPAKWVVRAVLPEEPSIEAVTAGKPLATAVTLMLAKNYSQLAVVDADGFHVGAVSWESIGRARLTNPEPTLRDATTQVRVIDFDDELFGQIDEIYRRGYVFVRGEDRRKLIGVVTAHDLARQFGTLARPFSLLEEAELRLRRHTKRSVPEDLLDKAVPKWANGNPTFGNYVRIFADRATFELLGWPLDHETFLDLLTKAKNIRNELMHFSGDEIPEQDLAAIEGFCATVKAVDQS</sequence>
<dbReference type="Pfam" id="PF00571">
    <property type="entry name" value="CBS"/>
    <property type="match status" value="1"/>
</dbReference>
<dbReference type="Gene3D" id="3.10.580.10">
    <property type="entry name" value="CBS-domain"/>
    <property type="match status" value="1"/>
</dbReference>
<name>A0A6I8LUH8_9PSEU</name>
<dbReference type="InterPro" id="IPR046342">
    <property type="entry name" value="CBS_dom_sf"/>
</dbReference>
<dbReference type="SUPFAM" id="SSF54631">
    <property type="entry name" value="CBS-domain pair"/>
    <property type="match status" value="1"/>
</dbReference>
<dbReference type="AlphaFoldDB" id="A0A6I8LUH8"/>
<dbReference type="InterPro" id="IPR000644">
    <property type="entry name" value="CBS_dom"/>
</dbReference>